<dbReference type="OrthoDB" id="4158189at2759"/>
<evidence type="ECO:0000313" key="1">
    <source>
        <dbReference type="EMBL" id="KAF2654326.1"/>
    </source>
</evidence>
<accession>A0A6A6T347</accession>
<organism evidence="1 2">
    <name type="scientific">Lophiostoma macrostomum CBS 122681</name>
    <dbReference type="NCBI Taxonomy" id="1314788"/>
    <lineage>
        <taxon>Eukaryota</taxon>
        <taxon>Fungi</taxon>
        <taxon>Dikarya</taxon>
        <taxon>Ascomycota</taxon>
        <taxon>Pezizomycotina</taxon>
        <taxon>Dothideomycetes</taxon>
        <taxon>Pleosporomycetidae</taxon>
        <taxon>Pleosporales</taxon>
        <taxon>Lophiostomataceae</taxon>
        <taxon>Lophiostoma</taxon>
    </lineage>
</organism>
<proteinExistence type="predicted"/>
<gene>
    <name evidence="1" type="ORF">K491DRAFT_601139</name>
</gene>
<sequence>MCHGASDRVSQGGSIAVLKPISSTTVDQTCVSDECRLIFSNRLDTVSQWHTQVEFQGWERRQGLRDGDTWAIIHKDGDLTVPNSGLHPNQLPSQPFYSFTLNGPDSTMKLPQQLELGVGESGIIGRRISIMNGSPEGVRILAQGVLGWN</sequence>
<name>A0A6A6T347_9PLEO</name>
<dbReference type="AlphaFoldDB" id="A0A6A6T347"/>
<evidence type="ECO:0000313" key="2">
    <source>
        <dbReference type="Proteomes" id="UP000799324"/>
    </source>
</evidence>
<keyword evidence="2" id="KW-1185">Reference proteome</keyword>
<dbReference type="Proteomes" id="UP000799324">
    <property type="component" value="Unassembled WGS sequence"/>
</dbReference>
<protein>
    <submittedName>
        <fullName evidence="1">Uncharacterized protein</fullName>
    </submittedName>
</protein>
<reference evidence="1" key="1">
    <citation type="journal article" date="2020" name="Stud. Mycol.">
        <title>101 Dothideomycetes genomes: a test case for predicting lifestyles and emergence of pathogens.</title>
        <authorList>
            <person name="Haridas S."/>
            <person name="Albert R."/>
            <person name="Binder M."/>
            <person name="Bloem J."/>
            <person name="Labutti K."/>
            <person name="Salamov A."/>
            <person name="Andreopoulos B."/>
            <person name="Baker S."/>
            <person name="Barry K."/>
            <person name="Bills G."/>
            <person name="Bluhm B."/>
            <person name="Cannon C."/>
            <person name="Castanera R."/>
            <person name="Culley D."/>
            <person name="Daum C."/>
            <person name="Ezra D."/>
            <person name="Gonzalez J."/>
            <person name="Henrissat B."/>
            <person name="Kuo A."/>
            <person name="Liang C."/>
            <person name="Lipzen A."/>
            <person name="Lutzoni F."/>
            <person name="Magnuson J."/>
            <person name="Mondo S."/>
            <person name="Nolan M."/>
            <person name="Ohm R."/>
            <person name="Pangilinan J."/>
            <person name="Park H.-J."/>
            <person name="Ramirez L."/>
            <person name="Alfaro M."/>
            <person name="Sun H."/>
            <person name="Tritt A."/>
            <person name="Yoshinaga Y."/>
            <person name="Zwiers L.-H."/>
            <person name="Turgeon B."/>
            <person name="Goodwin S."/>
            <person name="Spatafora J."/>
            <person name="Crous P."/>
            <person name="Grigoriev I."/>
        </authorList>
    </citation>
    <scope>NUCLEOTIDE SEQUENCE</scope>
    <source>
        <strain evidence="1">CBS 122681</strain>
    </source>
</reference>
<dbReference type="EMBL" id="MU004366">
    <property type="protein sequence ID" value="KAF2654326.1"/>
    <property type="molecule type" value="Genomic_DNA"/>
</dbReference>